<name>A0ABV2AW65_9GAMM</name>
<dbReference type="EMBL" id="APND01000001">
    <property type="protein sequence ID" value="MES1927874.1"/>
    <property type="molecule type" value="Genomic_DNA"/>
</dbReference>
<reference evidence="2 3" key="1">
    <citation type="submission" date="2013-03" db="EMBL/GenBank/DDBJ databases">
        <title>Salinisphaera dokdonensis CL-ES53 Genome Sequencing.</title>
        <authorList>
            <person name="Li C."/>
            <person name="Lai Q."/>
            <person name="Shao Z."/>
        </authorList>
    </citation>
    <scope>NUCLEOTIDE SEQUENCE [LARGE SCALE GENOMIC DNA]</scope>
    <source>
        <strain evidence="2 3">CL-ES53</strain>
    </source>
</reference>
<sequence length="524" mass="55412">MNNRASKAPADAIELAIFASRITAVCEEMGASLAQAAFSPNIRDRLDYSCAVFDARGRLCAQAAHIPVHLGSMAYAMADIVAAREWEPGQMIALNDPYLGGTHLPDVTLIAPLFVGDELVAFVANRAHHADIGSDSPGSMPLSKHLDEEGLVIAPVALVDNDTIDESVLGDWLQHLRNPPIARGDFSAQIAANRIGLRRLSALIGEGEAADVGAFETRLAEYNDYARKLAASALRELPDGTYRFTDVMDDDGQGNSDLAIACRIEIEKGHVRVDFAGSADETAGNVNCPLSVTAAGALYVFRCLMPAQVPACAGAFEDIEISAPDGSLLNARHPRAVAAGNVETSQRVVDAVLGALTEAVGERIPAASHGSMNNVALGSHRAESPWDYYETMGGGLGAGPNRDGASGVQAHMTNTLNTPVEVLERHFPLRMHRYALRRNSGGAGAQRGGDGLVREIEFLAEASYTVLAERRRHAPWARAGGEPGQAGENRLDDEVLPPKCTGIARTGQRLSIASAGGGGYGRRG</sequence>
<organism evidence="2 3">
    <name type="scientific">Salinisphaera dokdonensis CL-ES53</name>
    <dbReference type="NCBI Taxonomy" id="1304272"/>
    <lineage>
        <taxon>Bacteria</taxon>
        <taxon>Pseudomonadati</taxon>
        <taxon>Pseudomonadota</taxon>
        <taxon>Gammaproteobacteria</taxon>
        <taxon>Salinisphaerales</taxon>
        <taxon>Salinisphaeraceae</taxon>
        <taxon>Salinisphaera</taxon>
    </lineage>
</organism>
<dbReference type="Proteomes" id="UP001460888">
    <property type="component" value="Unassembled WGS sequence"/>
</dbReference>
<proteinExistence type="predicted"/>
<evidence type="ECO:0000259" key="1">
    <source>
        <dbReference type="Pfam" id="PF02538"/>
    </source>
</evidence>
<comment type="caution">
    <text evidence="2">The sequence shown here is derived from an EMBL/GenBank/DDBJ whole genome shotgun (WGS) entry which is preliminary data.</text>
</comment>
<dbReference type="InterPro" id="IPR045079">
    <property type="entry name" value="Oxoprolinase-like"/>
</dbReference>
<dbReference type="Pfam" id="PF02538">
    <property type="entry name" value="Hydantoinase_B"/>
    <property type="match status" value="1"/>
</dbReference>
<dbReference type="PANTHER" id="PTHR11365:SF23">
    <property type="entry name" value="HYPOTHETICAL 5-OXOPROLINASE (EUROFUNG)-RELATED"/>
    <property type="match status" value="1"/>
</dbReference>
<evidence type="ECO:0000313" key="2">
    <source>
        <dbReference type="EMBL" id="MES1927874.1"/>
    </source>
</evidence>
<feature type="domain" description="Hydantoinase B/oxoprolinase" evidence="1">
    <location>
        <begin position="11"/>
        <end position="522"/>
    </location>
</feature>
<protein>
    <submittedName>
        <fullName evidence="2">5-oxoprolinase</fullName>
    </submittedName>
</protein>
<accession>A0ABV2AW65</accession>
<evidence type="ECO:0000313" key="3">
    <source>
        <dbReference type="Proteomes" id="UP001460888"/>
    </source>
</evidence>
<dbReference type="PANTHER" id="PTHR11365">
    <property type="entry name" value="5-OXOPROLINASE RELATED"/>
    <property type="match status" value="1"/>
</dbReference>
<keyword evidence="3" id="KW-1185">Reference proteome</keyword>
<dbReference type="RefSeq" id="WP_353108611.1">
    <property type="nucleotide sequence ID" value="NZ_APND01000001.1"/>
</dbReference>
<dbReference type="InterPro" id="IPR003692">
    <property type="entry name" value="Hydantoinase_B"/>
</dbReference>
<gene>
    <name evidence="2" type="ORF">SADO_01425</name>
</gene>